<dbReference type="SUPFAM" id="SSF53822">
    <property type="entry name" value="Periplasmic binding protein-like I"/>
    <property type="match status" value="1"/>
</dbReference>
<evidence type="ECO:0000256" key="3">
    <source>
        <dbReference type="ARBA" id="ARBA00023163"/>
    </source>
</evidence>
<evidence type="ECO:0000256" key="2">
    <source>
        <dbReference type="ARBA" id="ARBA00023125"/>
    </source>
</evidence>
<dbReference type="PANTHER" id="PTHR30146">
    <property type="entry name" value="LACI-RELATED TRANSCRIPTIONAL REPRESSOR"/>
    <property type="match status" value="1"/>
</dbReference>
<organism evidence="5 6">
    <name type="scientific">Neotabrizicola shimadae</name>
    <dbReference type="NCBI Taxonomy" id="2807096"/>
    <lineage>
        <taxon>Bacteria</taxon>
        <taxon>Pseudomonadati</taxon>
        <taxon>Pseudomonadota</taxon>
        <taxon>Alphaproteobacteria</taxon>
        <taxon>Rhodobacterales</taxon>
        <taxon>Paracoccaceae</taxon>
        <taxon>Neotabrizicola</taxon>
    </lineage>
</organism>
<dbReference type="InterPro" id="IPR046335">
    <property type="entry name" value="LacI/GalR-like_sensor"/>
</dbReference>
<dbReference type="GO" id="GO:0003700">
    <property type="term" value="F:DNA-binding transcription factor activity"/>
    <property type="evidence" value="ECO:0007669"/>
    <property type="project" value="TreeGrafter"/>
</dbReference>
<dbReference type="InterPro" id="IPR028082">
    <property type="entry name" value="Peripla_BP_I"/>
</dbReference>
<name>A0A8G0ZUK5_9RHOB</name>
<sequence length="350" mass="37300">MTSPERPTLKTICAMTGLSVATVSNALRGSEKVRPETRALVEEAAAKIGYSANLTGLQLRTGKSYQIAAVMAAPPPETDEWEGVEYTQLLSGVSKALEGTPYRLALYAVADQAEGLALIKRLVDRREADGIILSGTRPEDARVGWLQARGFPFVTYGTTEAHGDHPFVDADNAGIMGTAVARLADRGHRRIALVNPPDHMSWAVTRRRAWAAAMQAAGLAADPALVRAGVLTPGFGAEAVASLSRMADPPTAYLCANEAAALGALSGFARAGMVHGRDAVINATDDLNVSAYFVPPLTTFFLPISRPARLLGAFMLGRLEDQPVSQLQRLLMPDLIERSDDILRPDPGAF</sequence>
<dbReference type="InterPro" id="IPR010982">
    <property type="entry name" value="Lambda_DNA-bd_dom_sf"/>
</dbReference>
<dbReference type="RefSeq" id="WP_220661317.1">
    <property type="nucleotide sequence ID" value="NZ_CP069370.1"/>
</dbReference>
<dbReference type="Gene3D" id="1.10.260.40">
    <property type="entry name" value="lambda repressor-like DNA-binding domains"/>
    <property type="match status" value="1"/>
</dbReference>
<evidence type="ECO:0000259" key="4">
    <source>
        <dbReference type="PROSITE" id="PS50932"/>
    </source>
</evidence>
<dbReference type="InterPro" id="IPR000843">
    <property type="entry name" value="HTH_LacI"/>
</dbReference>
<evidence type="ECO:0000313" key="5">
    <source>
        <dbReference type="EMBL" id="QYZ69097.1"/>
    </source>
</evidence>
<keyword evidence="2 5" id="KW-0238">DNA-binding</keyword>
<dbReference type="SMART" id="SM00354">
    <property type="entry name" value="HTH_LACI"/>
    <property type="match status" value="1"/>
</dbReference>
<dbReference type="GO" id="GO:0000976">
    <property type="term" value="F:transcription cis-regulatory region binding"/>
    <property type="evidence" value="ECO:0007669"/>
    <property type="project" value="TreeGrafter"/>
</dbReference>
<dbReference type="PROSITE" id="PS50932">
    <property type="entry name" value="HTH_LACI_2"/>
    <property type="match status" value="1"/>
</dbReference>
<evidence type="ECO:0000256" key="1">
    <source>
        <dbReference type="ARBA" id="ARBA00023015"/>
    </source>
</evidence>
<dbReference type="EMBL" id="CP069370">
    <property type="protein sequence ID" value="QYZ69097.1"/>
    <property type="molecule type" value="Genomic_DNA"/>
</dbReference>
<accession>A0A8G0ZUK5</accession>
<dbReference type="AlphaFoldDB" id="A0A8G0ZUK5"/>
<dbReference type="PANTHER" id="PTHR30146:SF109">
    <property type="entry name" value="HTH-TYPE TRANSCRIPTIONAL REGULATOR GALS"/>
    <property type="match status" value="1"/>
</dbReference>
<keyword evidence="6" id="KW-1185">Reference proteome</keyword>
<protein>
    <submittedName>
        <fullName evidence="5">LacI family DNA-binding transcriptional regulator</fullName>
    </submittedName>
</protein>
<dbReference type="SUPFAM" id="SSF47413">
    <property type="entry name" value="lambda repressor-like DNA-binding domains"/>
    <property type="match status" value="1"/>
</dbReference>
<feature type="domain" description="HTH lacI-type" evidence="4">
    <location>
        <begin position="7"/>
        <end position="61"/>
    </location>
</feature>
<dbReference type="CDD" id="cd01392">
    <property type="entry name" value="HTH_LacI"/>
    <property type="match status" value="1"/>
</dbReference>
<proteinExistence type="predicted"/>
<dbReference type="KEGG" id="nsm:JO391_15300"/>
<keyword evidence="1" id="KW-0805">Transcription regulation</keyword>
<evidence type="ECO:0000313" key="6">
    <source>
        <dbReference type="Proteomes" id="UP000826300"/>
    </source>
</evidence>
<keyword evidence="3" id="KW-0804">Transcription</keyword>
<dbReference type="Pfam" id="PF00356">
    <property type="entry name" value="LacI"/>
    <property type="match status" value="1"/>
</dbReference>
<dbReference type="Proteomes" id="UP000826300">
    <property type="component" value="Chromosome"/>
</dbReference>
<reference evidence="5" key="1">
    <citation type="submission" date="2021-02" db="EMBL/GenBank/DDBJ databases">
        <title>Rhodobacter shimadae sp. nov., an aerobic anoxygenic phototrophic bacterium isolated from a hot spring.</title>
        <authorList>
            <person name="Muramatsu S."/>
            <person name="Haruta S."/>
            <person name="Hirose S."/>
            <person name="Hanada S."/>
        </authorList>
    </citation>
    <scope>NUCLEOTIDE SEQUENCE</scope>
    <source>
        <strain evidence="5">N10</strain>
    </source>
</reference>
<gene>
    <name evidence="5" type="ORF">JO391_15300</name>
</gene>
<dbReference type="Pfam" id="PF13377">
    <property type="entry name" value="Peripla_BP_3"/>
    <property type="match status" value="1"/>
</dbReference>
<dbReference type="Gene3D" id="3.40.50.2300">
    <property type="match status" value="2"/>
</dbReference>